<organism evidence="2 3">
    <name type="scientific">Amphibalanus amphitrite</name>
    <name type="common">Striped barnacle</name>
    <name type="synonym">Balanus amphitrite</name>
    <dbReference type="NCBI Taxonomy" id="1232801"/>
    <lineage>
        <taxon>Eukaryota</taxon>
        <taxon>Metazoa</taxon>
        <taxon>Ecdysozoa</taxon>
        <taxon>Arthropoda</taxon>
        <taxon>Crustacea</taxon>
        <taxon>Multicrustacea</taxon>
        <taxon>Cirripedia</taxon>
        <taxon>Thoracica</taxon>
        <taxon>Thoracicalcarea</taxon>
        <taxon>Balanomorpha</taxon>
        <taxon>Balanoidea</taxon>
        <taxon>Balanidae</taxon>
        <taxon>Amphibalaninae</taxon>
        <taxon>Amphibalanus</taxon>
    </lineage>
</organism>
<feature type="compositionally biased region" description="Basic residues" evidence="1">
    <location>
        <begin position="196"/>
        <end position="205"/>
    </location>
</feature>
<comment type="caution">
    <text evidence="2">The sequence shown here is derived from an EMBL/GenBank/DDBJ whole genome shotgun (WGS) entry which is preliminary data.</text>
</comment>
<feature type="compositionally biased region" description="Low complexity" evidence="1">
    <location>
        <begin position="29"/>
        <end position="40"/>
    </location>
</feature>
<dbReference type="EMBL" id="VIIS01001477">
    <property type="protein sequence ID" value="KAF0297643.1"/>
    <property type="molecule type" value="Genomic_DNA"/>
</dbReference>
<protein>
    <submittedName>
        <fullName evidence="2">Uncharacterized protein</fullName>
    </submittedName>
</protein>
<feature type="compositionally biased region" description="Basic and acidic residues" evidence="1">
    <location>
        <begin position="112"/>
        <end position="124"/>
    </location>
</feature>
<evidence type="ECO:0000256" key="1">
    <source>
        <dbReference type="SAM" id="MobiDB-lite"/>
    </source>
</evidence>
<gene>
    <name evidence="2" type="ORF">FJT64_004855</name>
</gene>
<proteinExistence type="predicted"/>
<dbReference type="OrthoDB" id="193703at2759"/>
<evidence type="ECO:0000313" key="2">
    <source>
        <dbReference type="EMBL" id="KAF0297643.1"/>
    </source>
</evidence>
<feature type="compositionally biased region" description="Basic and acidic residues" evidence="1">
    <location>
        <begin position="161"/>
        <end position="195"/>
    </location>
</feature>
<evidence type="ECO:0000313" key="3">
    <source>
        <dbReference type="Proteomes" id="UP000440578"/>
    </source>
</evidence>
<feature type="compositionally biased region" description="Basic and acidic residues" evidence="1">
    <location>
        <begin position="75"/>
        <end position="93"/>
    </location>
</feature>
<feature type="compositionally biased region" description="Basic and acidic residues" evidence="1">
    <location>
        <begin position="19"/>
        <end position="28"/>
    </location>
</feature>
<dbReference type="Proteomes" id="UP000440578">
    <property type="component" value="Unassembled WGS sequence"/>
</dbReference>
<sequence>MCAAFAIVADACLQLRCEKNPQRLDLPARRAPAPRPGGLAKSWSASQADREPRQEPEPEPEPAGRSSWRQQEVGSRSDRRQEPESGWRQRLSGDLDGALARPAMAGGRRGSRSSDDLFSMDRHSPPRRWSVLTDPELTAPPAVPQRTTKHKKKVNFLGEDEFIHPVPEHPVEVADGDKKKKRSKEEKKQRKEEKKLKKRSSKKHRAPEPPGEPVITCDY</sequence>
<name>A0A6A4VVG6_AMPAM</name>
<keyword evidence="3" id="KW-1185">Reference proteome</keyword>
<feature type="region of interest" description="Disordered" evidence="1">
    <location>
        <begin position="19"/>
        <end position="219"/>
    </location>
</feature>
<accession>A0A6A4VVG6</accession>
<dbReference type="AlphaFoldDB" id="A0A6A4VVG6"/>
<reference evidence="2 3" key="1">
    <citation type="submission" date="2019-07" db="EMBL/GenBank/DDBJ databases">
        <title>Draft genome assembly of a fouling barnacle, Amphibalanus amphitrite (Darwin, 1854): The first reference genome for Thecostraca.</title>
        <authorList>
            <person name="Kim W."/>
        </authorList>
    </citation>
    <scope>NUCLEOTIDE SEQUENCE [LARGE SCALE GENOMIC DNA]</scope>
    <source>
        <strain evidence="2">SNU_AA5</strain>
        <tissue evidence="2">Soma without cirri and trophi</tissue>
    </source>
</reference>